<comment type="subunit">
    <text evidence="10">Component of the Arp2/3 complex composed of ARP2, ARP3, ARPC1/p41-ARC, ARPC2/p34-ARC, ARPC3/p21-ARC, ARPC4/p20-ARC and ARPC5/p16-ARC.</text>
</comment>
<evidence type="ECO:0000256" key="9">
    <source>
        <dbReference type="ARBA" id="ARBA00059196"/>
    </source>
</evidence>
<evidence type="ECO:0000313" key="13">
    <source>
        <dbReference type="Proteomes" id="UP000639772"/>
    </source>
</evidence>
<accession>A0A835RGC3</accession>
<comment type="function">
    <text evidence="9">Functions as a component of the Arp2/3 complex which is involved in regulation of actin polymerization and together with an activating nucleation-promoting factor (NPF) mediates the formation of branched actin networks. Arp2/3 complex plays a critical role in the control of cell morphogenesis via the modulation of cell polarity development.</text>
</comment>
<evidence type="ECO:0000313" key="12">
    <source>
        <dbReference type="EMBL" id="KAG0487635.1"/>
    </source>
</evidence>
<comment type="subcellular location">
    <subcellularLocation>
        <location evidence="2">Cell projection</location>
    </subcellularLocation>
    <subcellularLocation>
        <location evidence="1">Cytoplasm</location>
        <location evidence="1">Cytoskeleton</location>
    </subcellularLocation>
</comment>
<dbReference type="GO" id="GO:0034551">
    <property type="term" value="P:mitochondrial respiratory chain complex III assembly"/>
    <property type="evidence" value="ECO:0007669"/>
    <property type="project" value="TreeGrafter"/>
</dbReference>
<dbReference type="PANTHER" id="PTHR12184:SF1">
    <property type="entry name" value="UBIQUINOL-CYTOCHROME-C REDUCTASE COMPLEX ASSEMBLY FACTOR 1"/>
    <property type="match status" value="1"/>
</dbReference>
<dbReference type="InterPro" id="IPR036743">
    <property type="entry name" value="ARPC5_sf"/>
</dbReference>
<dbReference type="FunFam" id="1.25.40.190:FF:000002">
    <property type="entry name" value="Actin-related protein 2/3 complex subunit 5"/>
    <property type="match status" value="1"/>
</dbReference>
<dbReference type="InterPro" id="IPR007129">
    <property type="entry name" value="Ubiqinol_cyt_c_chaperone_CPB3"/>
</dbReference>
<keyword evidence="5" id="KW-0963">Cytoplasm</keyword>
<dbReference type="OrthoDB" id="429520at2759"/>
<comment type="similarity">
    <text evidence="4">Belongs to the CBP3 family.</text>
</comment>
<name>A0A835RGC3_VANPL</name>
<evidence type="ECO:0000256" key="6">
    <source>
        <dbReference type="ARBA" id="ARBA00023212"/>
    </source>
</evidence>
<dbReference type="EMBL" id="JADCNM010000004">
    <property type="protein sequence ID" value="KAG0487635.1"/>
    <property type="molecule type" value="Genomic_DNA"/>
</dbReference>
<dbReference type="GO" id="GO:0034314">
    <property type="term" value="P:Arp2/3 complex-mediated actin nucleation"/>
    <property type="evidence" value="ECO:0007669"/>
    <property type="project" value="InterPro"/>
</dbReference>
<dbReference type="InterPro" id="IPR006789">
    <property type="entry name" value="ARPC5"/>
</dbReference>
<reference evidence="12 13" key="1">
    <citation type="journal article" date="2020" name="Nat. Food">
        <title>A phased Vanilla planifolia genome enables genetic improvement of flavour and production.</title>
        <authorList>
            <person name="Hasing T."/>
            <person name="Tang H."/>
            <person name="Brym M."/>
            <person name="Khazi F."/>
            <person name="Huang T."/>
            <person name="Chambers A.H."/>
        </authorList>
    </citation>
    <scope>NUCLEOTIDE SEQUENCE [LARGE SCALE GENOMIC DNA]</scope>
    <source>
        <tissue evidence="12">Leaf</tissue>
    </source>
</reference>
<dbReference type="GO" id="GO:0030833">
    <property type="term" value="P:regulation of actin filament polymerization"/>
    <property type="evidence" value="ECO:0007669"/>
    <property type="project" value="InterPro"/>
</dbReference>
<gene>
    <name evidence="12" type="ORF">HPP92_009730</name>
</gene>
<dbReference type="AlphaFoldDB" id="A0A835RGC3"/>
<evidence type="ECO:0000256" key="7">
    <source>
        <dbReference type="ARBA" id="ARBA00023273"/>
    </source>
</evidence>
<evidence type="ECO:0000256" key="3">
    <source>
        <dbReference type="ARBA" id="ARBA00006084"/>
    </source>
</evidence>
<dbReference type="InterPro" id="IPR021150">
    <property type="entry name" value="Ubiq_cyt_c_chap"/>
</dbReference>
<dbReference type="Gene3D" id="1.25.40.190">
    <property type="entry name" value="Actin-related protein 2/3 complex subunit 5"/>
    <property type="match status" value="1"/>
</dbReference>
<protein>
    <recommendedName>
        <fullName evidence="8">Arp2/3 complex 16 kDa subunit</fullName>
    </recommendedName>
</protein>
<keyword evidence="6" id="KW-0206">Cytoskeleton</keyword>
<comment type="caution">
    <text evidence="12">The sequence shown here is derived from an EMBL/GenBank/DDBJ whole genome shotgun (WGS) entry which is preliminary data.</text>
</comment>
<evidence type="ECO:0000256" key="4">
    <source>
        <dbReference type="ARBA" id="ARBA00006407"/>
    </source>
</evidence>
<comment type="similarity">
    <text evidence="3">Belongs to the ARPC5 family.</text>
</comment>
<dbReference type="GO" id="GO:0005885">
    <property type="term" value="C:Arp2/3 protein complex"/>
    <property type="evidence" value="ECO:0007669"/>
    <property type="project" value="InterPro"/>
</dbReference>
<evidence type="ECO:0000256" key="5">
    <source>
        <dbReference type="ARBA" id="ARBA00022490"/>
    </source>
</evidence>
<dbReference type="SUPFAM" id="SSF69103">
    <property type="entry name" value="Arp2/3 complex 16 kDa subunit ARPC5"/>
    <property type="match status" value="1"/>
</dbReference>
<keyword evidence="7" id="KW-0966">Cell projection</keyword>
<evidence type="ECO:0000256" key="2">
    <source>
        <dbReference type="ARBA" id="ARBA00004316"/>
    </source>
</evidence>
<evidence type="ECO:0000256" key="10">
    <source>
        <dbReference type="ARBA" id="ARBA00065908"/>
    </source>
</evidence>
<evidence type="ECO:0000259" key="11">
    <source>
        <dbReference type="Pfam" id="PF03981"/>
    </source>
</evidence>
<proteinExistence type="inferred from homology"/>
<dbReference type="Pfam" id="PF04699">
    <property type="entry name" value="P16-Arc"/>
    <property type="match status" value="1"/>
</dbReference>
<evidence type="ECO:0000256" key="8">
    <source>
        <dbReference type="ARBA" id="ARBA00041308"/>
    </source>
</evidence>
<dbReference type="PANTHER" id="PTHR12184">
    <property type="entry name" value="UBIQUINOL-CYTOCHROME C REDUCTASE COMPLEX ASSEMBLY FACTOR 1 FAMILY MEMBER"/>
    <property type="match status" value="1"/>
</dbReference>
<dbReference type="GO" id="GO:0042995">
    <property type="term" value="C:cell projection"/>
    <property type="evidence" value="ECO:0007669"/>
    <property type="project" value="UniProtKB-SubCell"/>
</dbReference>
<dbReference type="Pfam" id="PF03981">
    <property type="entry name" value="Ubiq_cyt_C_chap"/>
    <property type="match status" value="1"/>
</dbReference>
<dbReference type="Proteomes" id="UP000639772">
    <property type="component" value="Unassembled WGS sequence"/>
</dbReference>
<feature type="domain" description="Ubiquinol-cytochrome c chaperone" evidence="11">
    <location>
        <begin position="148"/>
        <end position="257"/>
    </location>
</feature>
<organism evidence="12 13">
    <name type="scientific">Vanilla planifolia</name>
    <name type="common">Vanilla</name>
    <dbReference type="NCBI Taxonomy" id="51239"/>
    <lineage>
        <taxon>Eukaryota</taxon>
        <taxon>Viridiplantae</taxon>
        <taxon>Streptophyta</taxon>
        <taxon>Embryophyta</taxon>
        <taxon>Tracheophyta</taxon>
        <taxon>Spermatophyta</taxon>
        <taxon>Magnoliopsida</taxon>
        <taxon>Liliopsida</taxon>
        <taxon>Asparagales</taxon>
        <taxon>Orchidaceae</taxon>
        <taxon>Vanilloideae</taxon>
        <taxon>Vanilleae</taxon>
        <taxon>Vanilla</taxon>
    </lineage>
</organism>
<sequence>MRATLFLPMKFLGVERMLSTWNRAASVLRIVGTHHRIVGLEDVYFFSRGYSRVTVSATPTISPNLDLSQPACKSEAKLNAMFWSKPCSLALPPGSPLRIEEPKYEGLRRIVFKLLLFYSKQSRSIRGANAVYKRITSQVDKPAIYDVFNLEKTFKTTFSLLVLHVWLFLRRLKEEGKDGAELGQYLYEIYNHDLELRVSKAGVNLLLTKWMKELEKIFYGNIVAYDNAMKPDAKHDELAKAIWRNIFSDDGSEPTYDTATATIQACDGTVCTQGIYLPFYDREGGRSSGRVQEPNCRRWPTAQSKSKKGLGVAEAMSAEEEDENVEAMIIRIEQKSKKIESLLKHRMFGKKRSLKPVEALKTALEGSPTNTKDQRCKSANWIVVHRAMMAIRDVDGMLSSLDPEYHDILMKYLYRGLATGDRPTCDQCLRIHEKLTEKAGLGCILRSIADTVNTV</sequence>
<dbReference type="GO" id="GO:0005739">
    <property type="term" value="C:mitochondrion"/>
    <property type="evidence" value="ECO:0007669"/>
    <property type="project" value="TreeGrafter"/>
</dbReference>
<evidence type="ECO:0000256" key="1">
    <source>
        <dbReference type="ARBA" id="ARBA00004245"/>
    </source>
</evidence>